<dbReference type="PANTHER" id="PTHR12137">
    <property type="entry name" value="CARBOHYDRATE SULFOTRANSFERASE"/>
    <property type="match status" value="1"/>
</dbReference>
<reference evidence="8" key="1">
    <citation type="journal article" date="2020" name="mSystems">
        <title>Genome- and Community-Level Interaction Insights into Carbon Utilization and Element Cycling Functions of Hydrothermarchaeota in Hydrothermal Sediment.</title>
        <authorList>
            <person name="Zhou Z."/>
            <person name="Liu Y."/>
            <person name="Xu W."/>
            <person name="Pan J."/>
            <person name="Luo Z.H."/>
            <person name="Li M."/>
        </authorList>
    </citation>
    <scope>NUCLEOTIDE SEQUENCE [LARGE SCALE GENOMIC DNA]</scope>
    <source>
        <strain evidence="8">HyVt-458</strain>
    </source>
</reference>
<keyword evidence="2" id="KW-0808">Transferase</keyword>
<comment type="caution">
    <text evidence="8">The sequence shown here is derived from an EMBL/GenBank/DDBJ whole genome shotgun (WGS) entry which is preliminary data.</text>
</comment>
<evidence type="ECO:0000256" key="2">
    <source>
        <dbReference type="ARBA" id="ARBA00022679"/>
    </source>
</evidence>
<protein>
    <recommendedName>
        <fullName evidence="9">Sulfotransferase family protein</fullName>
    </recommendedName>
</protein>
<evidence type="ECO:0000256" key="3">
    <source>
        <dbReference type="ARBA" id="ARBA00022692"/>
    </source>
</evidence>
<evidence type="ECO:0000256" key="1">
    <source>
        <dbReference type="ARBA" id="ARBA00004323"/>
    </source>
</evidence>
<comment type="subcellular location">
    <subcellularLocation>
        <location evidence="1">Golgi apparatus membrane</location>
        <topology evidence="1">Single-pass type II membrane protein</topology>
    </subcellularLocation>
</comment>
<organism evidence="8">
    <name type="scientific">Thiolapillus brandeum</name>
    <dbReference type="NCBI Taxonomy" id="1076588"/>
    <lineage>
        <taxon>Bacteria</taxon>
        <taxon>Pseudomonadati</taxon>
        <taxon>Pseudomonadota</taxon>
        <taxon>Gammaproteobacteria</taxon>
        <taxon>Chromatiales</taxon>
        <taxon>Sedimenticolaceae</taxon>
        <taxon>Thiolapillus</taxon>
    </lineage>
</organism>
<dbReference type="GO" id="GO:0016051">
    <property type="term" value="P:carbohydrate biosynthetic process"/>
    <property type="evidence" value="ECO:0007669"/>
    <property type="project" value="InterPro"/>
</dbReference>
<dbReference type="Proteomes" id="UP000886339">
    <property type="component" value="Unassembled WGS sequence"/>
</dbReference>
<evidence type="ECO:0000256" key="5">
    <source>
        <dbReference type="ARBA" id="ARBA00023034"/>
    </source>
</evidence>
<dbReference type="InterPro" id="IPR027417">
    <property type="entry name" value="P-loop_NTPase"/>
</dbReference>
<proteinExistence type="predicted"/>
<evidence type="ECO:0000313" key="8">
    <source>
        <dbReference type="EMBL" id="HEC06549.1"/>
    </source>
</evidence>
<evidence type="ECO:0008006" key="9">
    <source>
        <dbReference type="Google" id="ProtNLM"/>
    </source>
</evidence>
<dbReference type="PANTHER" id="PTHR12137:SF54">
    <property type="entry name" value="CARBOHYDRATE SULFOTRANSFERASE"/>
    <property type="match status" value="1"/>
</dbReference>
<evidence type="ECO:0000256" key="6">
    <source>
        <dbReference type="ARBA" id="ARBA00023136"/>
    </source>
</evidence>
<dbReference type="AlphaFoldDB" id="A0A831RVE9"/>
<gene>
    <name evidence="8" type="ORF">ENJ12_06845</name>
</gene>
<dbReference type="SUPFAM" id="SSF52540">
    <property type="entry name" value="P-loop containing nucleoside triphosphate hydrolases"/>
    <property type="match status" value="1"/>
</dbReference>
<dbReference type="InterPro" id="IPR005331">
    <property type="entry name" value="Sulfotransferase"/>
</dbReference>
<dbReference type="GO" id="GO:0008146">
    <property type="term" value="F:sulfotransferase activity"/>
    <property type="evidence" value="ECO:0007669"/>
    <property type="project" value="InterPro"/>
</dbReference>
<evidence type="ECO:0000256" key="7">
    <source>
        <dbReference type="ARBA" id="ARBA00023180"/>
    </source>
</evidence>
<name>A0A831RVE9_9GAMM</name>
<dbReference type="GO" id="GO:0016020">
    <property type="term" value="C:membrane"/>
    <property type="evidence" value="ECO:0007669"/>
    <property type="project" value="InterPro"/>
</dbReference>
<dbReference type="Pfam" id="PF03567">
    <property type="entry name" value="Sulfotransfer_2"/>
    <property type="match status" value="1"/>
</dbReference>
<keyword evidence="4" id="KW-1133">Transmembrane helix</keyword>
<keyword evidence="7" id="KW-0325">Glycoprotein</keyword>
<accession>A0A831RVE9</accession>
<dbReference type="EMBL" id="DRLF01000239">
    <property type="protein sequence ID" value="HEC06549.1"/>
    <property type="molecule type" value="Genomic_DNA"/>
</dbReference>
<evidence type="ECO:0000256" key="4">
    <source>
        <dbReference type="ARBA" id="ARBA00022989"/>
    </source>
</evidence>
<dbReference type="InterPro" id="IPR018011">
    <property type="entry name" value="Carb_sulfotrans_8-10"/>
</dbReference>
<keyword evidence="3" id="KW-0812">Transmembrane</keyword>
<sequence length="273" mass="32040">MYVFITGPGVSGKSFQSYPEATYFYNARYRFVYAPVPKSACSSLKVILYRLQLLEQSGLPVFNKRDFGGRSFHMFMDFSYTLSRKTAVEACDILRSPDIFKFTFVRHPLDRIASAYLNKFVAERYNSEQWEHTMPVLKNFFGEKVNPFSDAITFEQFVSYLTRVPDDALDKHWISQHCFLAPDIDFHIGRVEDFDVDFRKFAKRLGLPVEAIHANQTGPSRVELREEPYWNMLPDQLRKLPVLPPNRMMYSPELEQAIRRRYVVDIDRFGYSD</sequence>
<keyword evidence="5" id="KW-0333">Golgi apparatus</keyword>
<dbReference type="Gene3D" id="3.40.50.300">
    <property type="entry name" value="P-loop containing nucleotide triphosphate hydrolases"/>
    <property type="match status" value="1"/>
</dbReference>
<keyword evidence="6" id="KW-0472">Membrane</keyword>